<protein>
    <submittedName>
        <fullName evidence="7">Glycosyl transferase family 1</fullName>
    </submittedName>
</protein>
<dbReference type="CDD" id="cd03221">
    <property type="entry name" value="ABCF_EF-3"/>
    <property type="match status" value="2"/>
</dbReference>
<dbReference type="Pfam" id="PF00005">
    <property type="entry name" value="ABC_tran"/>
    <property type="match status" value="2"/>
</dbReference>
<dbReference type="Pfam" id="PF16326">
    <property type="entry name" value="ABC_tran_CTD"/>
    <property type="match status" value="1"/>
</dbReference>
<dbReference type="GO" id="GO:0005524">
    <property type="term" value="F:ATP binding"/>
    <property type="evidence" value="ECO:0007669"/>
    <property type="project" value="UniProtKB-KW"/>
</dbReference>
<dbReference type="InterPro" id="IPR027417">
    <property type="entry name" value="P-loop_NTPase"/>
</dbReference>
<dbReference type="RefSeq" id="WP_062765187.1">
    <property type="nucleotide sequence ID" value="NZ_CP121045.1"/>
</dbReference>
<dbReference type="PROSITE" id="PS50893">
    <property type="entry name" value="ABC_TRANSPORTER_2"/>
    <property type="match status" value="2"/>
</dbReference>
<dbReference type="InterPro" id="IPR003439">
    <property type="entry name" value="ABC_transporter-like_ATP-bd"/>
</dbReference>
<dbReference type="Gene3D" id="3.40.50.300">
    <property type="entry name" value="P-loop containing nucleotide triphosphate hydrolases"/>
    <property type="match status" value="2"/>
</dbReference>
<dbReference type="PROSITE" id="PS00211">
    <property type="entry name" value="ABC_TRANSPORTER_1"/>
    <property type="match status" value="2"/>
</dbReference>
<keyword evidence="1" id="KW-0677">Repeat</keyword>
<evidence type="ECO:0000256" key="1">
    <source>
        <dbReference type="ARBA" id="ARBA00022737"/>
    </source>
</evidence>
<dbReference type="GO" id="GO:0003677">
    <property type="term" value="F:DNA binding"/>
    <property type="evidence" value="ECO:0007669"/>
    <property type="project" value="InterPro"/>
</dbReference>
<dbReference type="InterPro" id="IPR032524">
    <property type="entry name" value="ABC_tran_C"/>
</dbReference>
<dbReference type="PANTHER" id="PTHR19211:SF14">
    <property type="entry name" value="ATP-BINDING CASSETTE SUB-FAMILY F MEMBER 1"/>
    <property type="match status" value="1"/>
</dbReference>
<feature type="coiled-coil region" evidence="4">
    <location>
        <begin position="557"/>
        <end position="632"/>
    </location>
</feature>
<evidence type="ECO:0000259" key="6">
    <source>
        <dbReference type="PROSITE" id="PS50893"/>
    </source>
</evidence>
<accession>A0A162KS17</accession>
<dbReference type="AlphaFoldDB" id="A0A162KS17"/>
<dbReference type="GO" id="GO:0016887">
    <property type="term" value="F:ATP hydrolysis activity"/>
    <property type="evidence" value="ECO:0007669"/>
    <property type="project" value="InterPro"/>
</dbReference>
<dbReference type="FunFam" id="3.40.50.300:FF:000011">
    <property type="entry name" value="Putative ABC transporter ATP-binding component"/>
    <property type="match status" value="1"/>
</dbReference>
<keyword evidence="3" id="KW-0067">ATP-binding</keyword>
<dbReference type="InterPro" id="IPR037118">
    <property type="entry name" value="Val-tRNA_synth_C_sf"/>
</dbReference>
<dbReference type="InterPro" id="IPR050611">
    <property type="entry name" value="ABCF"/>
</dbReference>
<evidence type="ECO:0000256" key="5">
    <source>
        <dbReference type="SAM" id="MobiDB-lite"/>
    </source>
</evidence>
<evidence type="ECO:0000256" key="3">
    <source>
        <dbReference type="ARBA" id="ARBA00022840"/>
    </source>
</evidence>
<proteinExistence type="predicted"/>
<dbReference type="SMART" id="SM00382">
    <property type="entry name" value="AAA"/>
    <property type="match status" value="2"/>
</dbReference>
<feature type="compositionally biased region" description="Basic and acidic residues" evidence="5">
    <location>
        <begin position="537"/>
        <end position="553"/>
    </location>
</feature>
<dbReference type="Gene3D" id="1.10.287.380">
    <property type="entry name" value="Valyl-tRNA synthetase, C-terminal domain"/>
    <property type="match status" value="1"/>
</dbReference>
<dbReference type="GO" id="GO:0016740">
    <property type="term" value="F:transferase activity"/>
    <property type="evidence" value="ECO:0007669"/>
    <property type="project" value="UniProtKB-KW"/>
</dbReference>
<feature type="region of interest" description="Disordered" evidence="5">
    <location>
        <begin position="527"/>
        <end position="553"/>
    </location>
</feature>
<evidence type="ECO:0000256" key="4">
    <source>
        <dbReference type="SAM" id="Coils"/>
    </source>
</evidence>
<keyword evidence="2" id="KW-0547">Nucleotide-binding</keyword>
<dbReference type="PANTHER" id="PTHR19211">
    <property type="entry name" value="ATP-BINDING TRANSPORT PROTEIN-RELATED"/>
    <property type="match status" value="1"/>
</dbReference>
<dbReference type="OrthoDB" id="9762369at2"/>
<dbReference type="Proteomes" id="UP000075787">
    <property type="component" value="Unassembled WGS sequence"/>
</dbReference>
<keyword evidence="7" id="KW-0808">Transferase</keyword>
<dbReference type="Pfam" id="PF12848">
    <property type="entry name" value="ABC_tran_Xtn"/>
    <property type="match status" value="1"/>
</dbReference>
<dbReference type="InterPro" id="IPR017871">
    <property type="entry name" value="ABC_transporter-like_CS"/>
</dbReference>
<gene>
    <name evidence="7" type="ORF">AUP44_07120</name>
</gene>
<dbReference type="SUPFAM" id="SSF52540">
    <property type="entry name" value="P-loop containing nucleoside triphosphate hydrolases"/>
    <property type="match status" value="2"/>
</dbReference>
<dbReference type="FunFam" id="3.40.50.300:FF:001092">
    <property type="entry name" value="ATP-binding cassette sub-family F member 2"/>
    <property type="match status" value="1"/>
</dbReference>
<sequence length="637" mass="69488">MLHINDLVYRIEGRPLFDGATIAISEGQKVGLVGPNGAGKSTLLRLIRGEISPDAGSVELRPGARMASVAQEAPGGPDSAVEHVLGADVERARLLTQLTEAEATHDGMAQAEIHARLAEIGAHAAPARAARILSGLGFDEAMQTAACSSFSGGWRMRIALARTLFANADILLLDEPTNHLDLEATIWLESHLAAWPGTLVVVSHDRDLLNAVTDRIAHVEGGRLVSYRGNFDQFLRQRAERREHAAKSAQRVEAERKKLQAFIDRFRAKATKAAQAQSRVKALERLGSADAPPPAYEVAFSFPSPETLAPPLIAIDDVTLGYGDAPPVLKGINLRIDQDDRIALLGANGNGKSTLMKLLAGRLEPRAGRMVRPSKLRIGYFAQHQADELIPGETAFQHMRRVMADQHESKVRAHLGRFGLTQARGDTPVEQLSGGEKARLLFALVTRDAPHLLLLDEPTNHLDIEARDALIEAVNDYSGAVVFIAHDRRMVELAAERLWLVADGRCRPYEGDLDDYRRLLLETARTTPDRGGVAGDADARATRRDQRRAAAERREKLKPLKDVVRKAEAEVEKLTRERDRLAAILADPKLYDGPQAKVAEATRAKGKVDADLEAAEERWLAAAEAYETAEAEALADA</sequence>
<evidence type="ECO:0000256" key="2">
    <source>
        <dbReference type="ARBA" id="ARBA00022741"/>
    </source>
</evidence>
<comment type="caution">
    <text evidence="7">The sequence shown here is derived from an EMBL/GenBank/DDBJ whole genome shotgun (WGS) entry which is preliminary data.</text>
</comment>
<keyword evidence="4" id="KW-0175">Coiled coil</keyword>
<organism evidence="7 8">
    <name type="scientific">Tistrella mobilis</name>
    <dbReference type="NCBI Taxonomy" id="171437"/>
    <lineage>
        <taxon>Bacteria</taxon>
        <taxon>Pseudomonadati</taxon>
        <taxon>Pseudomonadota</taxon>
        <taxon>Alphaproteobacteria</taxon>
        <taxon>Geminicoccales</taxon>
        <taxon>Geminicoccaceae</taxon>
        <taxon>Tistrella</taxon>
    </lineage>
</organism>
<dbReference type="InterPro" id="IPR032781">
    <property type="entry name" value="ABC_tran_Xtn"/>
</dbReference>
<evidence type="ECO:0000313" key="7">
    <source>
        <dbReference type="EMBL" id="KYO51969.1"/>
    </source>
</evidence>
<reference evidence="7 8" key="1">
    <citation type="submission" date="2015-12" db="EMBL/GenBank/DDBJ databases">
        <title>Genome sequence of Tistrella mobilis MCCC 1A02139.</title>
        <authorList>
            <person name="Lu L."/>
            <person name="Lai Q."/>
            <person name="Shao Z."/>
            <person name="Qian P."/>
        </authorList>
    </citation>
    <scope>NUCLEOTIDE SEQUENCE [LARGE SCALE GENOMIC DNA]</scope>
    <source>
        <strain evidence="7 8">MCCC 1A02139</strain>
    </source>
</reference>
<feature type="domain" description="ABC transporter" evidence="6">
    <location>
        <begin position="313"/>
        <end position="528"/>
    </location>
</feature>
<name>A0A162KS17_9PROT</name>
<dbReference type="EMBL" id="LPZR01000164">
    <property type="protein sequence ID" value="KYO51969.1"/>
    <property type="molecule type" value="Genomic_DNA"/>
</dbReference>
<evidence type="ECO:0000313" key="8">
    <source>
        <dbReference type="Proteomes" id="UP000075787"/>
    </source>
</evidence>
<feature type="domain" description="ABC transporter" evidence="6">
    <location>
        <begin position="2"/>
        <end position="246"/>
    </location>
</feature>
<dbReference type="InterPro" id="IPR003593">
    <property type="entry name" value="AAA+_ATPase"/>
</dbReference>
<dbReference type="GeneID" id="97241723"/>